<dbReference type="EMBL" id="UINC01185768">
    <property type="protein sequence ID" value="SVD97639.1"/>
    <property type="molecule type" value="Genomic_DNA"/>
</dbReference>
<proteinExistence type="predicted"/>
<evidence type="ECO:0000313" key="2">
    <source>
        <dbReference type="EMBL" id="SVD97639.1"/>
    </source>
</evidence>
<name>A0A382ZQY6_9ZZZZ</name>
<evidence type="ECO:0000256" key="1">
    <source>
        <dbReference type="SAM" id="MobiDB-lite"/>
    </source>
</evidence>
<reference evidence="2" key="1">
    <citation type="submission" date="2018-05" db="EMBL/GenBank/DDBJ databases">
        <authorList>
            <person name="Lanie J.A."/>
            <person name="Ng W.-L."/>
            <person name="Kazmierczak K.M."/>
            <person name="Andrzejewski T.M."/>
            <person name="Davidsen T.M."/>
            <person name="Wayne K.J."/>
            <person name="Tettelin H."/>
            <person name="Glass J.I."/>
            <person name="Rusch D."/>
            <person name="Podicherti R."/>
            <person name="Tsui H.-C.T."/>
            <person name="Winkler M.E."/>
        </authorList>
    </citation>
    <scope>NUCLEOTIDE SEQUENCE</scope>
</reference>
<protein>
    <submittedName>
        <fullName evidence="2">Uncharacterized protein</fullName>
    </submittedName>
</protein>
<organism evidence="2">
    <name type="scientific">marine metagenome</name>
    <dbReference type="NCBI Taxonomy" id="408172"/>
    <lineage>
        <taxon>unclassified sequences</taxon>
        <taxon>metagenomes</taxon>
        <taxon>ecological metagenomes</taxon>
    </lineage>
</organism>
<gene>
    <name evidence="2" type="ORF">METZ01_LOCUS450493</name>
</gene>
<feature type="non-terminal residue" evidence="2">
    <location>
        <position position="141"/>
    </location>
</feature>
<dbReference type="AlphaFoldDB" id="A0A382ZQY6"/>
<sequence>MSCGFGAVILIYIVVNHATEATSQEVNAQVLAEITRIEEMIDNETEQLVVLRNSIAEQSDEIVISQDMATRLIETIQGLEQELAIMERDGASQERTIESLKSELKELELEAANLEGSVAADESTGKSLRSVVGQGDRQYLT</sequence>
<accession>A0A382ZQY6</accession>
<feature type="region of interest" description="Disordered" evidence="1">
    <location>
        <begin position="116"/>
        <end position="141"/>
    </location>
</feature>